<dbReference type="Proteomes" id="UP001305702">
    <property type="component" value="Chromosome"/>
</dbReference>
<dbReference type="RefSeq" id="WP_315604753.1">
    <property type="nucleotide sequence ID" value="NZ_CP130318.1"/>
</dbReference>
<dbReference type="PANTHER" id="PTHR11709:SF394">
    <property type="entry name" value="FI03373P-RELATED"/>
    <property type="match status" value="1"/>
</dbReference>
<dbReference type="InterPro" id="IPR002355">
    <property type="entry name" value="Cu_oxidase_Cu_BS"/>
</dbReference>
<dbReference type="Pfam" id="PF07732">
    <property type="entry name" value="Cu-oxidase_3"/>
    <property type="match status" value="1"/>
</dbReference>
<dbReference type="SUPFAM" id="SSF49503">
    <property type="entry name" value="Cupredoxins"/>
    <property type="match status" value="3"/>
</dbReference>
<evidence type="ECO:0000256" key="1">
    <source>
        <dbReference type="ARBA" id="ARBA00022723"/>
    </source>
</evidence>
<sequence length="702" mass="76104">MEDNLYRFILLLALAGTILGLISGITAAWLPYLRSAKSVRRASSFLLLLAGLALAAGLLTDAAYIGIGIRGSWWAVEGMALTVLPLLLAVQLGVGLLTMPRLARLRRMPEEEIVRSDVLADPWLTVPLLAGAAGSGLHLVRQLFAQPVLPGLTEIILSQGLACLLAGIPLIMARRRHRLVLAGRGRRKAWQRLLKHTGFVVAGAAVVMAVFVVYVVAGGSASKLPEAYDMMNHDGLDEGGGPPTQLAARGEHAGHGAAHSGAGVEVAELTGDISAPADVRFELTAQRTELTLASGAKVEAWTYNGEAVPELRVKEGQMVEVVLANRDVEAGVSIHWHGYDVPNAMDGIPGMTQNAVKPGESFRYKFRAKQTGTYWFHSHQQSSEQVEKGLFGRLIVEPAEEPSPYDVEETIVLHRWKTDRGYRTAFGLEDGTRTLPIPSGRTVRLRIINTDNLSAAYLLQGTLYAVTAIDGTPIRQAALLPENTSFQIGSGGRYDLTFRMPGGPVYLKAGAADDPEGPVLVLSPDNDAPAPVFQPPSGSFDPGSYGLAAENGVTTKTAKFDREFRMIFGNRMGFYNGVFHFLWTINGRVLPDTPTFVVKEGEKVKMTFVNRSLAEHPMHLHGHHMTVLKHNGKRVATPWITDTLNVAPGDTYEVGFVADNPGMWMDHCHNLYHAATGMILHLMYDGVRPSYEAGTRSGNLPD</sequence>
<evidence type="ECO:0000256" key="3">
    <source>
        <dbReference type="ARBA" id="ARBA00023008"/>
    </source>
</evidence>
<name>A0AA96REK1_9BACL</name>
<dbReference type="GO" id="GO:0005507">
    <property type="term" value="F:copper ion binding"/>
    <property type="evidence" value="ECO:0007669"/>
    <property type="project" value="InterPro"/>
</dbReference>
<evidence type="ECO:0000313" key="7">
    <source>
        <dbReference type="EMBL" id="WNQ10977.1"/>
    </source>
</evidence>
<keyword evidence="2" id="KW-0560">Oxidoreductase</keyword>
<feature type="transmembrane region" description="Helical" evidence="4">
    <location>
        <begin position="73"/>
        <end position="97"/>
    </location>
</feature>
<keyword evidence="4" id="KW-0812">Transmembrane</keyword>
<dbReference type="PROSITE" id="PS00080">
    <property type="entry name" value="MULTICOPPER_OXIDASE2"/>
    <property type="match status" value="1"/>
</dbReference>
<organism evidence="7 8">
    <name type="scientific">Paenibacillus aurantius</name>
    <dbReference type="NCBI Taxonomy" id="2918900"/>
    <lineage>
        <taxon>Bacteria</taxon>
        <taxon>Bacillati</taxon>
        <taxon>Bacillota</taxon>
        <taxon>Bacilli</taxon>
        <taxon>Bacillales</taxon>
        <taxon>Paenibacillaceae</taxon>
        <taxon>Paenibacillus</taxon>
    </lineage>
</organism>
<dbReference type="AlphaFoldDB" id="A0AA96REK1"/>
<dbReference type="InterPro" id="IPR011706">
    <property type="entry name" value="Cu-oxidase_C"/>
</dbReference>
<feature type="transmembrane region" description="Helical" evidence="4">
    <location>
        <begin position="45"/>
        <end position="67"/>
    </location>
</feature>
<feature type="domain" description="Plastocyanin-like" evidence="5">
    <location>
        <begin position="582"/>
        <end position="683"/>
    </location>
</feature>
<accession>A0AA96REK1</accession>
<dbReference type="GO" id="GO:0016491">
    <property type="term" value="F:oxidoreductase activity"/>
    <property type="evidence" value="ECO:0007669"/>
    <property type="project" value="UniProtKB-KW"/>
</dbReference>
<reference evidence="7 8" key="1">
    <citation type="submission" date="2022-02" db="EMBL/GenBank/DDBJ databases">
        <title>Paenibacillus sp. MBLB1776 Whole Genome Shotgun Sequencing.</title>
        <authorList>
            <person name="Hwang C.Y."/>
            <person name="Cho E.-S."/>
            <person name="Seo M.-J."/>
        </authorList>
    </citation>
    <scope>NUCLEOTIDE SEQUENCE [LARGE SCALE GENOMIC DNA]</scope>
    <source>
        <strain evidence="7 8">MBLB1776</strain>
    </source>
</reference>
<dbReference type="Gene3D" id="2.60.40.420">
    <property type="entry name" value="Cupredoxins - blue copper proteins"/>
    <property type="match status" value="2"/>
</dbReference>
<dbReference type="InterPro" id="IPR008972">
    <property type="entry name" value="Cupredoxin"/>
</dbReference>
<evidence type="ECO:0000313" key="8">
    <source>
        <dbReference type="Proteomes" id="UP001305702"/>
    </source>
</evidence>
<dbReference type="Pfam" id="PF07731">
    <property type="entry name" value="Cu-oxidase_2"/>
    <property type="match status" value="1"/>
</dbReference>
<protein>
    <submittedName>
        <fullName evidence="7">Multicopper oxidase family protein</fullName>
    </submittedName>
</protein>
<keyword evidence="4" id="KW-1133">Transmembrane helix</keyword>
<proteinExistence type="predicted"/>
<dbReference type="EMBL" id="CP130318">
    <property type="protein sequence ID" value="WNQ10977.1"/>
    <property type="molecule type" value="Genomic_DNA"/>
</dbReference>
<feature type="transmembrane region" description="Helical" evidence="4">
    <location>
        <begin position="193"/>
        <end position="217"/>
    </location>
</feature>
<evidence type="ECO:0000256" key="2">
    <source>
        <dbReference type="ARBA" id="ARBA00023002"/>
    </source>
</evidence>
<keyword evidence="3" id="KW-0186">Copper</keyword>
<keyword evidence="1" id="KW-0479">Metal-binding</keyword>
<feature type="transmembrane region" description="Helical" evidence="4">
    <location>
        <begin position="152"/>
        <end position="172"/>
    </location>
</feature>
<dbReference type="PANTHER" id="PTHR11709">
    <property type="entry name" value="MULTI-COPPER OXIDASE"/>
    <property type="match status" value="1"/>
</dbReference>
<keyword evidence="8" id="KW-1185">Reference proteome</keyword>
<feature type="transmembrane region" description="Helical" evidence="4">
    <location>
        <begin position="6"/>
        <end position="33"/>
    </location>
</feature>
<evidence type="ECO:0000256" key="4">
    <source>
        <dbReference type="SAM" id="Phobius"/>
    </source>
</evidence>
<dbReference type="InterPro" id="IPR045087">
    <property type="entry name" value="Cu-oxidase_fam"/>
</dbReference>
<feature type="domain" description="Plastocyanin-like" evidence="6">
    <location>
        <begin position="286"/>
        <end position="400"/>
    </location>
</feature>
<dbReference type="InterPro" id="IPR011707">
    <property type="entry name" value="Cu-oxidase-like_N"/>
</dbReference>
<feature type="transmembrane region" description="Helical" evidence="4">
    <location>
        <begin position="118"/>
        <end position="140"/>
    </location>
</feature>
<gene>
    <name evidence="7" type="ORF">MJA45_25730</name>
</gene>
<dbReference type="KEGG" id="paun:MJA45_25730"/>
<dbReference type="CDD" id="cd04202">
    <property type="entry name" value="CuRO_D2_2dMcoN_like"/>
    <property type="match status" value="1"/>
</dbReference>
<keyword evidence="4" id="KW-0472">Membrane</keyword>
<evidence type="ECO:0000259" key="5">
    <source>
        <dbReference type="Pfam" id="PF07731"/>
    </source>
</evidence>
<evidence type="ECO:0000259" key="6">
    <source>
        <dbReference type="Pfam" id="PF07732"/>
    </source>
</evidence>